<evidence type="ECO:0000256" key="1">
    <source>
        <dbReference type="SAM" id="SignalP"/>
    </source>
</evidence>
<feature type="chain" id="PRO_5046913087" evidence="1">
    <location>
        <begin position="22"/>
        <end position="136"/>
    </location>
</feature>
<keyword evidence="3" id="KW-1185">Reference proteome</keyword>
<evidence type="ECO:0000313" key="3">
    <source>
        <dbReference type="Proteomes" id="UP001597525"/>
    </source>
</evidence>
<evidence type="ECO:0000313" key="2">
    <source>
        <dbReference type="EMBL" id="MFD2969851.1"/>
    </source>
</evidence>
<organism evidence="2 3">
    <name type="scientific">Sphingobacterium bambusae</name>
    <dbReference type="NCBI Taxonomy" id="662858"/>
    <lineage>
        <taxon>Bacteria</taxon>
        <taxon>Pseudomonadati</taxon>
        <taxon>Bacteroidota</taxon>
        <taxon>Sphingobacteriia</taxon>
        <taxon>Sphingobacteriales</taxon>
        <taxon>Sphingobacteriaceae</taxon>
        <taxon>Sphingobacterium</taxon>
    </lineage>
</organism>
<name>A0ABW6BPF6_9SPHI</name>
<dbReference type="InterPro" id="IPR021417">
    <property type="entry name" value="DUF3060"/>
</dbReference>
<protein>
    <submittedName>
        <fullName evidence="2">DUF3060 domain-containing protein</fullName>
    </submittedName>
</protein>
<keyword evidence="1" id="KW-0732">Signal</keyword>
<dbReference type="EMBL" id="JBHUPB010000015">
    <property type="protein sequence ID" value="MFD2969851.1"/>
    <property type="molecule type" value="Genomic_DNA"/>
</dbReference>
<comment type="caution">
    <text evidence="2">The sequence shown here is derived from an EMBL/GenBank/DDBJ whole genome shotgun (WGS) entry which is preliminary data.</text>
</comment>
<dbReference type="Proteomes" id="UP001597525">
    <property type="component" value="Unassembled WGS sequence"/>
</dbReference>
<reference evidence="3" key="1">
    <citation type="journal article" date="2019" name="Int. J. Syst. Evol. Microbiol.">
        <title>The Global Catalogue of Microorganisms (GCM) 10K type strain sequencing project: providing services to taxonomists for standard genome sequencing and annotation.</title>
        <authorList>
            <consortium name="The Broad Institute Genomics Platform"/>
            <consortium name="The Broad Institute Genome Sequencing Center for Infectious Disease"/>
            <person name="Wu L."/>
            <person name="Ma J."/>
        </authorList>
    </citation>
    <scope>NUCLEOTIDE SEQUENCE [LARGE SCALE GENOMIC DNA]</scope>
    <source>
        <strain evidence="3">KCTC 22814</strain>
    </source>
</reference>
<dbReference type="Pfam" id="PF11259">
    <property type="entry name" value="DUF3060"/>
    <property type="match status" value="1"/>
</dbReference>
<gene>
    <name evidence="2" type="ORF">ACFS7Y_20855</name>
</gene>
<dbReference type="RefSeq" id="WP_320183338.1">
    <property type="nucleotide sequence ID" value="NZ_CP138332.1"/>
</dbReference>
<sequence length="136" mass="14655">MRIFAIFLLNFVCVGTFMVQASSKQSNELNPPKNDLIIIYSHGKVVKVEGMKIEKTISTVGDETLQIAGSNNIVYAKGGLKNVIINGMNNEVYVDKISSVTIDGGNNTVQYKLSATKSGKPSISSKGGNNDILKTK</sequence>
<accession>A0ABW6BPF6</accession>
<proteinExistence type="predicted"/>
<feature type="signal peptide" evidence="1">
    <location>
        <begin position="1"/>
        <end position="21"/>
    </location>
</feature>